<protein>
    <submittedName>
        <fullName evidence="1">Uncharacterized protein</fullName>
    </submittedName>
</protein>
<dbReference type="EMBL" id="QGKX02001290">
    <property type="protein sequence ID" value="KAF3540468.1"/>
    <property type="molecule type" value="Genomic_DNA"/>
</dbReference>
<sequence length="215" mass="24637">MMMRRWSEMVIVPSPKPREATVIFLIGTSFRLMPVLLFCNSKRRETPTLLLHQNNNLILPDFKCHRISHYANKCQSQKPLVTLENDKVETEPEKEKISDLLPIFDDYAHEPMAGLKSCEHKNLFSSQSESISDESCLQLTILLPENRSSLELISQFEKDSKNVLNKNEFSGPLNALDIGAYDLGLGSFVSIQEGPDEEQNRYCRNRNSHCRIPLN</sequence>
<evidence type="ECO:0000313" key="2">
    <source>
        <dbReference type="Proteomes" id="UP000712600"/>
    </source>
</evidence>
<organism evidence="1 2">
    <name type="scientific">Brassica cretica</name>
    <name type="common">Mustard</name>
    <dbReference type="NCBI Taxonomy" id="69181"/>
    <lineage>
        <taxon>Eukaryota</taxon>
        <taxon>Viridiplantae</taxon>
        <taxon>Streptophyta</taxon>
        <taxon>Embryophyta</taxon>
        <taxon>Tracheophyta</taxon>
        <taxon>Spermatophyta</taxon>
        <taxon>Magnoliopsida</taxon>
        <taxon>eudicotyledons</taxon>
        <taxon>Gunneridae</taxon>
        <taxon>Pentapetalae</taxon>
        <taxon>rosids</taxon>
        <taxon>malvids</taxon>
        <taxon>Brassicales</taxon>
        <taxon>Brassicaceae</taxon>
        <taxon>Brassiceae</taxon>
        <taxon>Brassica</taxon>
    </lineage>
</organism>
<gene>
    <name evidence="1" type="ORF">F2Q69_00022751</name>
</gene>
<dbReference type="AlphaFoldDB" id="A0A8S9QP34"/>
<comment type="caution">
    <text evidence="1">The sequence shown here is derived from an EMBL/GenBank/DDBJ whole genome shotgun (WGS) entry which is preliminary data.</text>
</comment>
<proteinExistence type="predicted"/>
<dbReference type="Proteomes" id="UP000712600">
    <property type="component" value="Unassembled WGS sequence"/>
</dbReference>
<accession>A0A8S9QP34</accession>
<name>A0A8S9QP34_BRACR</name>
<evidence type="ECO:0000313" key="1">
    <source>
        <dbReference type="EMBL" id="KAF3540468.1"/>
    </source>
</evidence>
<reference evidence="1" key="1">
    <citation type="submission" date="2019-12" db="EMBL/GenBank/DDBJ databases">
        <title>Genome sequencing and annotation of Brassica cretica.</title>
        <authorList>
            <person name="Studholme D.J."/>
            <person name="Sarris P."/>
        </authorList>
    </citation>
    <scope>NUCLEOTIDE SEQUENCE</scope>
    <source>
        <strain evidence="1">PFS-109/04</strain>
        <tissue evidence="1">Leaf</tissue>
    </source>
</reference>